<reference evidence="2" key="1">
    <citation type="submission" date="2016-07" db="EMBL/GenBank/DDBJ databases">
        <authorList>
            <person name="Florea S."/>
            <person name="Webb J.S."/>
            <person name="Jaromczyk J."/>
            <person name="Schardl C.L."/>
        </authorList>
    </citation>
    <scope>NUCLEOTIDE SEQUENCE [LARGE SCALE GENOMIC DNA]</scope>
    <source>
        <strain evidence="2">Z6</strain>
    </source>
</reference>
<dbReference type="OrthoDB" id="2112323at2"/>
<dbReference type="Proteomes" id="UP000093514">
    <property type="component" value="Unassembled WGS sequence"/>
</dbReference>
<dbReference type="RefSeq" id="WP_068716302.1">
    <property type="nucleotide sequence ID" value="NZ_LWDV01000008.1"/>
</dbReference>
<accession>A0A1C0A9G3</accession>
<name>A0A1C0A9G3_9FIRM</name>
<gene>
    <name evidence="1" type="ORF">U472_05390</name>
</gene>
<dbReference type="EMBL" id="LWDV01000008">
    <property type="protein sequence ID" value="OCL26922.1"/>
    <property type="molecule type" value="Genomic_DNA"/>
</dbReference>
<evidence type="ECO:0000313" key="2">
    <source>
        <dbReference type="Proteomes" id="UP000093514"/>
    </source>
</evidence>
<keyword evidence="2" id="KW-1185">Reference proteome</keyword>
<comment type="caution">
    <text evidence="1">The sequence shown here is derived from an EMBL/GenBank/DDBJ whole genome shotgun (WGS) entry which is preliminary data.</text>
</comment>
<proteinExistence type="predicted"/>
<organism evidence="1 2">
    <name type="scientific">Orenia metallireducens</name>
    <dbReference type="NCBI Taxonomy" id="1413210"/>
    <lineage>
        <taxon>Bacteria</taxon>
        <taxon>Bacillati</taxon>
        <taxon>Bacillota</taxon>
        <taxon>Clostridia</taxon>
        <taxon>Halanaerobiales</taxon>
        <taxon>Halobacteroidaceae</taxon>
        <taxon>Orenia</taxon>
    </lineage>
</organism>
<evidence type="ECO:0000313" key="1">
    <source>
        <dbReference type="EMBL" id="OCL26922.1"/>
    </source>
</evidence>
<protein>
    <submittedName>
        <fullName evidence="1">Uncharacterized protein</fullName>
    </submittedName>
</protein>
<reference evidence="1 2" key="2">
    <citation type="submission" date="2016-08" db="EMBL/GenBank/DDBJ databases">
        <title>Orenia metallireducens sp. nov. strain Z6, a Novel Metal-reducing Firmicute from the Deep Subsurface.</title>
        <authorList>
            <person name="Maxim B.I."/>
            <person name="Kenneth K."/>
            <person name="Flynn T.M."/>
            <person name="Oloughlin E.J."/>
            <person name="Locke R.A."/>
            <person name="Weber J.R."/>
            <person name="Egan S.M."/>
            <person name="Mackie R.I."/>
            <person name="Cann I.K."/>
        </authorList>
    </citation>
    <scope>NUCLEOTIDE SEQUENCE [LARGE SCALE GENOMIC DNA]</scope>
    <source>
        <strain evidence="1 2">Z6</strain>
    </source>
</reference>
<sequence>MSIQLSSRVPCFQILENKRDYTVIIDEKVYKMNAIGSCDYLGEGYDLSPSQKKVSFNNAPTAIKNKIFGILEKYYGY</sequence>
<dbReference type="AlphaFoldDB" id="A0A1C0A9G3"/>